<evidence type="ECO:0000313" key="3">
    <source>
        <dbReference type="Proteomes" id="UP000801492"/>
    </source>
</evidence>
<reference evidence="2" key="1">
    <citation type="submission" date="2019-08" db="EMBL/GenBank/DDBJ databases">
        <title>The genome of the North American firefly Photinus pyralis.</title>
        <authorList>
            <consortium name="Photinus pyralis genome working group"/>
            <person name="Fallon T.R."/>
            <person name="Sander Lower S.E."/>
            <person name="Weng J.-K."/>
        </authorList>
    </citation>
    <scope>NUCLEOTIDE SEQUENCE</scope>
    <source>
        <strain evidence="2">TRF0915ILg1</strain>
        <tissue evidence="2">Whole body</tissue>
    </source>
</reference>
<evidence type="ECO:0000256" key="1">
    <source>
        <dbReference type="SAM" id="MobiDB-lite"/>
    </source>
</evidence>
<dbReference type="OrthoDB" id="10025005at2759"/>
<proteinExistence type="predicted"/>
<evidence type="ECO:0000313" key="2">
    <source>
        <dbReference type="EMBL" id="KAF2900711.1"/>
    </source>
</evidence>
<feature type="compositionally biased region" description="Polar residues" evidence="1">
    <location>
        <begin position="215"/>
        <end position="230"/>
    </location>
</feature>
<gene>
    <name evidence="2" type="ORF">ILUMI_05474</name>
</gene>
<accession>A0A8K0DC85</accession>
<dbReference type="AlphaFoldDB" id="A0A8K0DC85"/>
<organism evidence="2 3">
    <name type="scientific">Ignelater luminosus</name>
    <name type="common">Cucubano</name>
    <name type="synonym">Pyrophorus luminosus</name>
    <dbReference type="NCBI Taxonomy" id="2038154"/>
    <lineage>
        <taxon>Eukaryota</taxon>
        <taxon>Metazoa</taxon>
        <taxon>Ecdysozoa</taxon>
        <taxon>Arthropoda</taxon>
        <taxon>Hexapoda</taxon>
        <taxon>Insecta</taxon>
        <taxon>Pterygota</taxon>
        <taxon>Neoptera</taxon>
        <taxon>Endopterygota</taxon>
        <taxon>Coleoptera</taxon>
        <taxon>Polyphaga</taxon>
        <taxon>Elateriformia</taxon>
        <taxon>Elateroidea</taxon>
        <taxon>Elateridae</taxon>
        <taxon>Agrypninae</taxon>
        <taxon>Pyrophorini</taxon>
        <taxon>Ignelater</taxon>
    </lineage>
</organism>
<feature type="region of interest" description="Disordered" evidence="1">
    <location>
        <begin position="208"/>
        <end position="236"/>
    </location>
</feature>
<feature type="region of interest" description="Disordered" evidence="1">
    <location>
        <begin position="161"/>
        <end position="193"/>
    </location>
</feature>
<comment type="caution">
    <text evidence="2">The sequence shown here is derived from an EMBL/GenBank/DDBJ whole genome shotgun (WGS) entry which is preliminary data.</text>
</comment>
<keyword evidence="3" id="KW-1185">Reference proteome</keyword>
<name>A0A8K0DC85_IGNLU</name>
<dbReference type="EMBL" id="VTPC01002036">
    <property type="protein sequence ID" value="KAF2900711.1"/>
    <property type="molecule type" value="Genomic_DNA"/>
</dbReference>
<sequence>MTSYKLDLASTCNVNGVNVIGLALQGPSMPSIAVLHHNGPYNLQPCIDDTDTSNSAATAVAPLQPRPATTGSADVLPLQPRLLPNFCTESGLRETRSEPREILPLGKSLLPDYSPAKIMETELGLASASAIAIGSSTEVLVSILENQAGFRRNSFLSVSSQSPVSSRHRASPVQSSVIAEADPDEEAKSSKYNKTRIVECNETELKSPDYEFVKSPSTELTNPSDQSSPTEAPRDTSCFSLDAHVVPNTSNSCDTDLKSFNQPSDIEVLHATYL</sequence>
<protein>
    <submittedName>
        <fullName evidence="2">Uncharacterized protein</fullName>
    </submittedName>
</protein>
<dbReference type="Proteomes" id="UP000801492">
    <property type="component" value="Unassembled WGS sequence"/>
</dbReference>